<keyword evidence="21" id="KW-1185">Reference proteome</keyword>
<evidence type="ECO:0000256" key="9">
    <source>
        <dbReference type="ARBA" id="ARBA00022741"/>
    </source>
</evidence>
<comment type="similarity">
    <text evidence="13">Belongs to the protein kinase superfamily. Ser/Thr protein kinase family. CDPK subfamily.</text>
</comment>
<keyword evidence="7" id="KW-0479">Metal-binding</keyword>
<dbReference type="PANTHER" id="PTHR24349">
    <property type="entry name" value="SERINE/THREONINE-PROTEIN KINASE"/>
    <property type="match status" value="1"/>
</dbReference>
<reference evidence="20 21" key="1">
    <citation type="submission" date="2024-01" db="EMBL/GenBank/DDBJ databases">
        <authorList>
            <person name="Waweru B."/>
        </authorList>
    </citation>
    <scope>NUCLEOTIDE SEQUENCE [LARGE SCALE GENOMIC DNA]</scope>
</reference>
<comment type="similarity">
    <text evidence="1">Belongs to the protein kinase superfamily. CAMK Ser/Thr protein kinase family. CaMK subfamily.</text>
</comment>
<keyword evidence="11" id="KW-0106">Calcium</keyword>
<dbReference type="AlphaFoldDB" id="A0AAV1QNY8"/>
<proteinExistence type="inferred from homology"/>
<evidence type="ECO:0000256" key="15">
    <source>
        <dbReference type="ARBA" id="ARBA00048679"/>
    </source>
</evidence>
<evidence type="ECO:0000256" key="16">
    <source>
        <dbReference type="ARBA" id="ARBA00058225"/>
    </source>
</evidence>
<comment type="catalytic activity">
    <reaction evidence="14">
        <text>L-threonyl-[protein] + ATP = O-phospho-L-threonyl-[protein] + ADP + H(+)</text>
        <dbReference type="Rhea" id="RHEA:46608"/>
        <dbReference type="Rhea" id="RHEA-COMP:11060"/>
        <dbReference type="Rhea" id="RHEA-COMP:11605"/>
        <dbReference type="ChEBI" id="CHEBI:15378"/>
        <dbReference type="ChEBI" id="CHEBI:30013"/>
        <dbReference type="ChEBI" id="CHEBI:30616"/>
        <dbReference type="ChEBI" id="CHEBI:61977"/>
        <dbReference type="ChEBI" id="CHEBI:456216"/>
        <dbReference type="EC" id="2.7.11.1"/>
    </reaction>
</comment>
<keyword evidence="8" id="KW-0677">Repeat</keyword>
<evidence type="ECO:0000259" key="19">
    <source>
        <dbReference type="PROSITE" id="PS50011"/>
    </source>
</evidence>
<evidence type="ECO:0000313" key="21">
    <source>
        <dbReference type="Proteomes" id="UP001314170"/>
    </source>
</evidence>
<evidence type="ECO:0000256" key="18">
    <source>
        <dbReference type="RuleBase" id="RU000304"/>
    </source>
</evidence>
<keyword evidence="10" id="KW-0418">Kinase</keyword>
<dbReference type="FunFam" id="3.30.200.20:FF:000004">
    <property type="entry name" value="Calcium-dependent protein kinase 1"/>
    <property type="match status" value="1"/>
</dbReference>
<dbReference type="GO" id="GO:0005524">
    <property type="term" value="F:ATP binding"/>
    <property type="evidence" value="ECO:0007669"/>
    <property type="project" value="UniProtKB-UniRule"/>
</dbReference>
<comment type="function">
    <text evidence="16">CIPK serine-threonine protein kinases interact with CBL proteins. Binding of a CBL protein to the regulatory NAF domain of CIPK protein lead to the activation of the kinase in a calcium-dependent manner.</text>
</comment>
<dbReference type="CDD" id="cd05117">
    <property type="entry name" value="STKc_CAMK"/>
    <property type="match status" value="1"/>
</dbReference>
<dbReference type="EC" id="2.7.11.1" evidence="3"/>
<evidence type="ECO:0000256" key="12">
    <source>
        <dbReference type="ARBA" id="ARBA00022840"/>
    </source>
</evidence>
<dbReference type="GO" id="GO:0046872">
    <property type="term" value="F:metal ion binding"/>
    <property type="evidence" value="ECO:0007669"/>
    <property type="project" value="UniProtKB-KW"/>
</dbReference>
<feature type="binding site" evidence="17">
    <location>
        <position position="90"/>
    </location>
    <ligand>
        <name>ATP</name>
        <dbReference type="ChEBI" id="CHEBI:30616"/>
    </ligand>
</feature>
<evidence type="ECO:0000256" key="2">
    <source>
        <dbReference type="ARBA" id="ARBA00006234"/>
    </source>
</evidence>
<dbReference type="EMBL" id="CAWUPB010000027">
    <property type="protein sequence ID" value="CAK7322593.1"/>
    <property type="molecule type" value="Genomic_DNA"/>
</dbReference>
<evidence type="ECO:0000256" key="3">
    <source>
        <dbReference type="ARBA" id="ARBA00012513"/>
    </source>
</evidence>
<evidence type="ECO:0000256" key="14">
    <source>
        <dbReference type="ARBA" id="ARBA00047899"/>
    </source>
</evidence>
<evidence type="ECO:0000256" key="4">
    <source>
        <dbReference type="ARBA" id="ARBA00022527"/>
    </source>
</evidence>
<feature type="domain" description="Protein kinase" evidence="19">
    <location>
        <begin position="61"/>
        <end position="299"/>
    </location>
</feature>
<dbReference type="InterPro" id="IPR011009">
    <property type="entry name" value="Kinase-like_dom_sf"/>
</dbReference>
<protein>
    <recommendedName>
        <fullName evidence="3">non-specific serine/threonine protein kinase</fullName>
        <ecNumber evidence="3">2.7.11.1</ecNumber>
    </recommendedName>
</protein>
<dbReference type="FunFam" id="1.10.510.10:FF:000571">
    <property type="entry name" value="Maternal embryonic leucine zipper kinase"/>
    <property type="match status" value="1"/>
</dbReference>
<dbReference type="InterPro" id="IPR050205">
    <property type="entry name" value="CDPK_Ser/Thr_kinases"/>
</dbReference>
<keyword evidence="9 17" id="KW-0547">Nucleotide-binding</keyword>
<organism evidence="20 21">
    <name type="scientific">Dovyalis caffra</name>
    <dbReference type="NCBI Taxonomy" id="77055"/>
    <lineage>
        <taxon>Eukaryota</taxon>
        <taxon>Viridiplantae</taxon>
        <taxon>Streptophyta</taxon>
        <taxon>Embryophyta</taxon>
        <taxon>Tracheophyta</taxon>
        <taxon>Spermatophyta</taxon>
        <taxon>Magnoliopsida</taxon>
        <taxon>eudicotyledons</taxon>
        <taxon>Gunneridae</taxon>
        <taxon>Pentapetalae</taxon>
        <taxon>rosids</taxon>
        <taxon>fabids</taxon>
        <taxon>Malpighiales</taxon>
        <taxon>Salicaceae</taxon>
        <taxon>Flacourtieae</taxon>
        <taxon>Dovyalis</taxon>
    </lineage>
</organism>
<comment type="similarity">
    <text evidence="2">Belongs to the protein kinase superfamily. CAMK Ser/Thr protein kinase family. SNF1 subfamily.</text>
</comment>
<dbReference type="SMART" id="SM00220">
    <property type="entry name" value="S_TKc"/>
    <property type="match status" value="1"/>
</dbReference>
<evidence type="ECO:0000256" key="7">
    <source>
        <dbReference type="ARBA" id="ARBA00022723"/>
    </source>
</evidence>
<sequence length="299" mass="33598">MGSCISTSAKLGHIVSKRSARNVHKPLTSPDQNDCVVQTPRALRITSVVKEPTGHNIHEKYTFGKELGRGEFGITYQCFDIKTGEKYACKTISKSKLKSEIDVEDVRREVEIMRHLPKHPNIVSFKEAYEDTEAVHLVMELCEGGELFDRIVSKGHYTERAAAMVIKTILEIVKVLLSYGFGILVKSGEAKELRVCHDHGVIHRDLKPENFLFADASEYSQLKAIDFGLSIFFEPGQRFNEIVGSAYYMAPEVLRRNYGPEVDVWSAGVILYILLCGVPPFWAGKLHHPADAFPIFLSN</sequence>
<keyword evidence="12 17" id="KW-0067">ATP-binding</keyword>
<dbReference type="Proteomes" id="UP001314170">
    <property type="component" value="Unassembled WGS sequence"/>
</dbReference>
<comment type="catalytic activity">
    <reaction evidence="15">
        <text>L-seryl-[protein] + ATP = O-phospho-L-seryl-[protein] + ADP + H(+)</text>
        <dbReference type="Rhea" id="RHEA:17989"/>
        <dbReference type="Rhea" id="RHEA-COMP:9863"/>
        <dbReference type="Rhea" id="RHEA-COMP:11604"/>
        <dbReference type="ChEBI" id="CHEBI:15378"/>
        <dbReference type="ChEBI" id="CHEBI:29999"/>
        <dbReference type="ChEBI" id="CHEBI:30616"/>
        <dbReference type="ChEBI" id="CHEBI:83421"/>
        <dbReference type="ChEBI" id="CHEBI:456216"/>
        <dbReference type="EC" id="2.7.11.1"/>
    </reaction>
</comment>
<evidence type="ECO:0000256" key="5">
    <source>
        <dbReference type="ARBA" id="ARBA00022553"/>
    </source>
</evidence>
<accession>A0AAV1QNY8</accession>
<evidence type="ECO:0000256" key="6">
    <source>
        <dbReference type="ARBA" id="ARBA00022679"/>
    </source>
</evidence>
<evidence type="ECO:0000256" key="17">
    <source>
        <dbReference type="PROSITE-ProRule" id="PRU10141"/>
    </source>
</evidence>
<dbReference type="InterPro" id="IPR017441">
    <property type="entry name" value="Protein_kinase_ATP_BS"/>
</dbReference>
<evidence type="ECO:0000256" key="11">
    <source>
        <dbReference type="ARBA" id="ARBA00022837"/>
    </source>
</evidence>
<evidence type="ECO:0000313" key="20">
    <source>
        <dbReference type="EMBL" id="CAK7322593.1"/>
    </source>
</evidence>
<dbReference type="InterPro" id="IPR008271">
    <property type="entry name" value="Ser/Thr_kinase_AS"/>
</dbReference>
<dbReference type="Gene3D" id="1.10.510.10">
    <property type="entry name" value="Transferase(Phosphotransferase) domain 1"/>
    <property type="match status" value="1"/>
</dbReference>
<evidence type="ECO:0000256" key="1">
    <source>
        <dbReference type="ARBA" id="ARBA00005354"/>
    </source>
</evidence>
<dbReference type="PROSITE" id="PS50011">
    <property type="entry name" value="PROTEIN_KINASE_DOM"/>
    <property type="match status" value="1"/>
</dbReference>
<evidence type="ECO:0000256" key="10">
    <source>
        <dbReference type="ARBA" id="ARBA00022777"/>
    </source>
</evidence>
<dbReference type="Pfam" id="PF00069">
    <property type="entry name" value="Pkinase"/>
    <property type="match status" value="2"/>
</dbReference>
<name>A0AAV1QNY8_9ROSI</name>
<evidence type="ECO:0000256" key="13">
    <source>
        <dbReference type="ARBA" id="ARBA00024334"/>
    </source>
</evidence>
<comment type="caution">
    <text evidence="20">The sequence shown here is derived from an EMBL/GenBank/DDBJ whole genome shotgun (WGS) entry which is preliminary data.</text>
</comment>
<keyword evidence="5" id="KW-0597">Phosphoprotein</keyword>
<keyword evidence="4 18" id="KW-0723">Serine/threonine-protein kinase</keyword>
<dbReference type="PROSITE" id="PS00107">
    <property type="entry name" value="PROTEIN_KINASE_ATP"/>
    <property type="match status" value="1"/>
</dbReference>
<gene>
    <name evidence="20" type="ORF">DCAF_LOCUS203</name>
</gene>
<dbReference type="PROSITE" id="PS00108">
    <property type="entry name" value="PROTEIN_KINASE_ST"/>
    <property type="match status" value="1"/>
</dbReference>
<dbReference type="SUPFAM" id="SSF56112">
    <property type="entry name" value="Protein kinase-like (PK-like)"/>
    <property type="match status" value="1"/>
</dbReference>
<evidence type="ECO:0000256" key="8">
    <source>
        <dbReference type="ARBA" id="ARBA00022737"/>
    </source>
</evidence>
<dbReference type="InterPro" id="IPR000719">
    <property type="entry name" value="Prot_kinase_dom"/>
</dbReference>
<keyword evidence="6" id="KW-0808">Transferase</keyword>
<dbReference type="GO" id="GO:0004674">
    <property type="term" value="F:protein serine/threonine kinase activity"/>
    <property type="evidence" value="ECO:0007669"/>
    <property type="project" value="UniProtKB-KW"/>
</dbReference>